<organism evidence="2 3">
    <name type="scientific">Brachionus calyciflorus</name>
    <dbReference type="NCBI Taxonomy" id="104777"/>
    <lineage>
        <taxon>Eukaryota</taxon>
        <taxon>Metazoa</taxon>
        <taxon>Spiralia</taxon>
        <taxon>Gnathifera</taxon>
        <taxon>Rotifera</taxon>
        <taxon>Eurotatoria</taxon>
        <taxon>Monogononta</taxon>
        <taxon>Pseudotrocha</taxon>
        <taxon>Ploima</taxon>
        <taxon>Brachionidae</taxon>
        <taxon>Brachionus</taxon>
    </lineage>
</organism>
<gene>
    <name evidence="2" type="ORF">OXX778_LOCUS6930</name>
</gene>
<evidence type="ECO:0000313" key="3">
    <source>
        <dbReference type="Proteomes" id="UP000663879"/>
    </source>
</evidence>
<protein>
    <submittedName>
        <fullName evidence="2">Uncharacterized protein</fullName>
    </submittedName>
</protein>
<keyword evidence="1" id="KW-0175">Coiled coil</keyword>
<feature type="coiled-coil region" evidence="1">
    <location>
        <begin position="162"/>
        <end position="189"/>
    </location>
</feature>
<evidence type="ECO:0000313" key="2">
    <source>
        <dbReference type="EMBL" id="CAF0810162.1"/>
    </source>
</evidence>
<reference evidence="2" key="1">
    <citation type="submission" date="2021-02" db="EMBL/GenBank/DDBJ databases">
        <authorList>
            <person name="Nowell W R."/>
        </authorList>
    </citation>
    <scope>NUCLEOTIDE SEQUENCE</scope>
    <source>
        <strain evidence="2">Ploen Becks lab</strain>
    </source>
</reference>
<dbReference type="InterPro" id="IPR028213">
    <property type="entry name" value="PA1"/>
</dbReference>
<dbReference type="AlphaFoldDB" id="A0A813TC89"/>
<dbReference type="OrthoDB" id="10567374at2759"/>
<proteinExistence type="predicted"/>
<keyword evidence="3" id="KW-1185">Reference proteome</keyword>
<accession>A0A813TC89</accession>
<dbReference type="Proteomes" id="UP000663879">
    <property type="component" value="Unassembled WGS sequence"/>
</dbReference>
<name>A0A813TC89_9BILA</name>
<dbReference type="EMBL" id="CAJNOC010000855">
    <property type="protein sequence ID" value="CAF0810162.1"/>
    <property type="molecule type" value="Genomic_DNA"/>
</dbReference>
<evidence type="ECO:0000256" key="1">
    <source>
        <dbReference type="SAM" id="Coils"/>
    </source>
</evidence>
<comment type="caution">
    <text evidence="2">The sequence shown here is derived from an EMBL/GenBank/DDBJ whole genome shotgun (WGS) entry which is preliminary data.</text>
</comment>
<dbReference type="Pfam" id="PF15364">
    <property type="entry name" value="PAXIP1_C"/>
    <property type="match status" value="1"/>
</dbReference>
<sequence>MIETEDQNSLFFKWPKLSNEEIAKFYLDIKQNKVIKLSWNSPGRIDPKDYDEKHSKKIEEPNMNEIIQTEPQTETTNQELVENCELNQKFDLFDEFNDDDEMNANQVLKLTHVKKCSESDKKMASIDKILNDIRKKYQFEQNSSYANENNEGVLGLVNDKFLNENYEMNQQHEENLSEINNKNVNQTSNFELIESDQNSDLNRINMENFISTSLNNHILSTGDLIDTDLDKNDEINNIFN</sequence>